<proteinExistence type="predicted"/>
<dbReference type="Proteomes" id="UP000789366">
    <property type="component" value="Unassembled WGS sequence"/>
</dbReference>
<feature type="non-terminal residue" evidence="1">
    <location>
        <position position="1"/>
    </location>
</feature>
<name>A0ACA9N7G1_9GLOM</name>
<protein>
    <submittedName>
        <fullName evidence="1">13298_t:CDS:1</fullName>
    </submittedName>
</protein>
<dbReference type="EMBL" id="CAJVPW010011191">
    <property type="protein sequence ID" value="CAG8623039.1"/>
    <property type="molecule type" value="Genomic_DNA"/>
</dbReference>
<gene>
    <name evidence="1" type="ORF">SPELUC_LOCUS7938</name>
</gene>
<comment type="caution">
    <text evidence="1">The sequence shown here is derived from an EMBL/GenBank/DDBJ whole genome shotgun (WGS) entry which is preliminary data.</text>
</comment>
<organism evidence="1 2">
    <name type="scientific">Cetraspora pellucida</name>
    <dbReference type="NCBI Taxonomy" id="1433469"/>
    <lineage>
        <taxon>Eukaryota</taxon>
        <taxon>Fungi</taxon>
        <taxon>Fungi incertae sedis</taxon>
        <taxon>Mucoromycota</taxon>
        <taxon>Glomeromycotina</taxon>
        <taxon>Glomeromycetes</taxon>
        <taxon>Diversisporales</taxon>
        <taxon>Gigasporaceae</taxon>
        <taxon>Cetraspora</taxon>
    </lineage>
</organism>
<evidence type="ECO:0000313" key="1">
    <source>
        <dbReference type="EMBL" id="CAG8623039.1"/>
    </source>
</evidence>
<sequence length="69" mass="7679">LISGQNKRLAAFGKDSKKKLSELIIHHRLVSENEQPILIKLDAIVRACDESLLSQDGYCRLATAESELT</sequence>
<reference evidence="1" key="1">
    <citation type="submission" date="2021-06" db="EMBL/GenBank/DDBJ databases">
        <authorList>
            <person name="Kallberg Y."/>
            <person name="Tangrot J."/>
            <person name="Rosling A."/>
        </authorList>
    </citation>
    <scope>NUCLEOTIDE SEQUENCE</scope>
    <source>
        <strain evidence="1">28 12/20/2015</strain>
    </source>
</reference>
<accession>A0ACA9N7G1</accession>
<keyword evidence="2" id="KW-1185">Reference proteome</keyword>
<evidence type="ECO:0000313" key="2">
    <source>
        <dbReference type="Proteomes" id="UP000789366"/>
    </source>
</evidence>